<gene>
    <name evidence="1" type="ORF">GSONMT00023843001</name>
</gene>
<reference evidence="1" key="1">
    <citation type="journal article" date="2014" name="Nat. Commun.">
        <title>The rainbow trout genome provides novel insights into evolution after whole-genome duplication in vertebrates.</title>
        <authorList>
            <person name="Berthelot C."/>
            <person name="Brunet F."/>
            <person name="Chalopin D."/>
            <person name="Juanchich A."/>
            <person name="Bernard M."/>
            <person name="Noel B."/>
            <person name="Bento P."/>
            <person name="Da Silva C."/>
            <person name="Labadie K."/>
            <person name="Alberti A."/>
            <person name="Aury J.M."/>
            <person name="Louis A."/>
            <person name="Dehais P."/>
            <person name="Bardou P."/>
            <person name="Montfort J."/>
            <person name="Klopp C."/>
            <person name="Cabau C."/>
            <person name="Gaspin C."/>
            <person name="Thorgaard G.H."/>
            <person name="Boussaha M."/>
            <person name="Quillet E."/>
            <person name="Guyomard R."/>
            <person name="Galiana D."/>
            <person name="Bobe J."/>
            <person name="Volff J.N."/>
            <person name="Genet C."/>
            <person name="Wincker P."/>
            <person name="Jaillon O."/>
            <person name="Roest Crollius H."/>
            <person name="Guiguen Y."/>
        </authorList>
    </citation>
    <scope>NUCLEOTIDE SEQUENCE [LARGE SCALE GENOMIC DNA]</scope>
</reference>
<evidence type="ECO:0000313" key="2">
    <source>
        <dbReference type="Proteomes" id="UP000193380"/>
    </source>
</evidence>
<evidence type="ECO:0008006" key="3">
    <source>
        <dbReference type="Google" id="ProtNLM"/>
    </source>
</evidence>
<dbReference type="Proteomes" id="UP000193380">
    <property type="component" value="Unassembled WGS sequence"/>
</dbReference>
<dbReference type="PaxDb" id="8022-A0A060XBZ1"/>
<name>A0A060XBZ1_ONCMY</name>
<proteinExistence type="predicted"/>
<protein>
    <recommendedName>
        <fullName evidence="3">HTH psq-type domain-containing protein</fullName>
    </recommendedName>
</protein>
<evidence type="ECO:0000313" key="1">
    <source>
        <dbReference type="EMBL" id="CDQ74375.1"/>
    </source>
</evidence>
<sequence>MGMTKSAFERGMVVGARCTGLSVSRTATLLGFSHRMVSPVYQEWSTTQRTSSQLDTAVGSNGVNMG</sequence>
<accession>A0A060XBZ1</accession>
<dbReference type="AlphaFoldDB" id="A0A060XBZ1"/>
<organism evidence="1 2">
    <name type="scientific">Oncorhynchus mykiss</name>
    <name type="common">Rainbow trout</name>
    <name type="synonym">Salmo gairdneri</name>
    <dbReference type="NCBI Taxonomy" id="8022"/>
    <lineage>
        <taxon>Eukaryota</taxon>
        <taxon>Metazoa</taxon>
        <taxon>Chordata</taxon>
        <taxon>Craniata</taxon>
        <taxon>Vertebrata</taxon>
        <taxon>Euteleostomi</taxon>
        <taxon>Actinopterygii</taxon>
        <taxon>Neopterygii</taxon>
        <taxon>Teleostei</taxon>
        <taxon>Protacanthopterygii</taxon>
        <taxon>Salmoniformes</taxon>
        <taxon>Salmonidae</taxon>
        <taxon>Salmoninae</taxon>
        <taxon>Oncorhynchus</taxon>
    </lineage>
</organism>
<reference evidence="1" key="2">
    <citation type="submission" date="2014-03" db="EMBL/GenBank/DDBJ databases">
        <authorList>
            <person name="Genoscope - CEA"/>
        </authorList>
    </citation>
    <scope>NUCLEOTIDE SEQUENCE</scope>
</reference>
<dbReference type="EMBL" id="FR904969">
    <property type="protein sequence ID" value="CDQ74375.1"/>
    <property type="molecule type" value="Genomic_DNA"/>
</dbReference>
<dbReference type="STRING" id="8022.A0A060XBZ1"/>